<feature type="transmembrane region" description="Helical" evidence="7">
    <location>
        <begin position="77"/>
        <end position="98"/>
    </location>
</feature>
<keyword evidence="6 7" id="KW-0472">Membrane</keyword>
<feature type="transmembrane region" description="Helical" evidence="7">
    <location>
        <begin position="184"/>
        <end position="207"/>
    </location>
</feature>
<evidence type="ECO:0000259" key="8">
    <source>
        <dbReference type="PROSITE" id="PS50928"/>
    </source>
</evidence>
<dbReference type="EMBL" id="CP011232">
    <property type="protein sequence ID" value="AKI97527.1"/>
    <property type="molecule type" value="Genomic_DNA"/>
</dbReference>
<feature type="transmembrane region" description="Helical" evidence="7">
    <location>
        <begin position="110"/>
        <end position="130"/>
    </location>
</feature>
<reference evidence="9 10" key="1">
    <citation type="submission" date="2015-04" db="EMBL/GenBank/DDBJ databases">
        <title>Complete Genome Sequence of Kosmotoga pacifica SLHLJ1.</title>
        <authorList>
            <person name="Jiang L.J."/>
            <person name="Shao Z.Z."/>
            <person name="Jebbar M."/>
        </authorList>
    </citation>
    <scope>NUCLEOTIDE SEQUENCE [LARGE SCALE GENOMIC DNA]</scope>
    <source>
        <strain evidence="9 10">SLHLJ1</strain>
    </source>
</reference>
<dbReference type="InterPro" id="IPR035906">
    <property type="entry name" value="MetI-like_sf"/>
</dbReference>
<evidence type="ECO:0000313" key="10">
    <source>
        <dbReference type="Proteomes" id="UP000035159"/>
    </source>
</evidence>
<evidence type="ECO:0000256" key="2">
    <source>
        <dbReference type="ARBA" id="ARBA00022448"/>
    </source>
</evidence>
<evidence type="ECO:0000256" key="6">
    <source>
        <dbReference type="ARBA" id="ARBA00023136"/>
    </source>
</evidence>
<dbReference type="STRING" id="1330330.IX53_06525"/>
<keyword evidence="5 7" id="KW-1133">Transmembrane helix</keyword>
<accession>A0A0G2Z7K4</accession>
<dbReference type="Pfam" id="PF00528">
    <property type="entry name" value="BPD_transp_1"/>
    <property type="match status" value="1"/>
</dbReference>
<evidence type="ECO:0000256" key="3">
    <source>
        <dbReference type="ARBA" id="ARBA00022475"/>
    </source>
</evidence>
<dbReference type="GO" id="GO:0055085">
    <property type="term" value="P:transmembrane transport"/>
    <property type="evidence" value="ECO:0007669"/>
    <property type="project" value="InterPro"/>
</dbReference>
<comment type="similarity">
    <text evidence="7">Belongs to the binding-protein-dependent transport system permease family.</text>
</comment>
<dbReference type="AlphaFoldDB" id="A0A0G2Z7K4"/>
<name>A0A0G2Z7K4_9BACT</name>
<keyword evidence="4 7" id="KW-0812">Transmembrane</keyword>
<dbReference type="SUPFAM" id="SSF161098">
    <property type="entry name" value="MetI-like"/>
    <property type="match status" value="1"/>
</dbReference>
<feature type="transmembrane region" description="Helical" evidence="7">
    <location>
        <begin position="243"/>
        <end position="264"/>
    </location>
</feature>
<dbReference type="GO" id="GO:0005886">
    <property type="term" value="C:plasma membrane"/>
    <property type="evidence" value="ECO:0007669"/>
    <property type="project" value="UniProtKB-SubCell"/>
</dbReference>
<dbReference type="RefSeq" id="WP_047754662.1">
    <property type="nucleotide sequence ID" value="NZ_CAJUHA010000014.1"/>
</dbReference>
<keyword evidence="3" id="KW-1003">Cell membrane</keyword>
<dbReference type="PANTHER" id="PTHR43744:SF8">
    <property type="entry name" value="SN-GLYCEROL-3-PHOSPHATE TRANSPORT SYSTEM PERMEASE PROTEIN UGPE"/>
    <property type="match status" value="1"/>
</dbReference>
<gene>
    <name evidence="9" type="ORF">IX53_06525</name>
</gene>
<dbReference type="PATRIC" id="fig|1330330.3.peg.1322"/>
<dbReference type="PROSITE" id="PS50928">
    <property type="entry name" value="ABC_TM1"/>
    <property type="match status" value="1"/>
</dbReference>
<dbReference type="PANTHER" id="PTHR43744">
    <property type="entry name" value="ABC TRANSPORTER PERMEASE PROTEIN MG189-RELATED-RELATED"/>
    <property type="match status" value="1"/>
</dbReference>
<dbReference type="OrthoDB" id="9787837at2"/>
<keyword evidence="2 7" id="KW-0813">Transport</keyword>
<dbReference type="CDD" id="cd06261">
    <property type="entry name" value="TM_PBP2"/>
    <property type="match status" value="1"/>
</dbReference>
<proteinExistence type="inferred from homology"/>
<organism evidence="9 10">
    <name type="scientific">Kosmotoga pacifica</name>
    <dbReference type="NCBI Taxonomy" id="1330330"/>
    <lineage>
        <taxon>Bacteria</taxon>
        <taxon>Thermotogati</taxon>
        <taxon>Thermotogota</taxon>
        <taxon>Thermotogae</taxon>
        <taxon>Kosmotogales</taxon>
        <taxon>Kosmotogaceae</taxon>
        <taxon>Kosmotoga</taxon>
    </lineage>
</organism>
<feature type="domain" description="ABC transmembrane type-1" evidence="8">
    <location>
        <begin position="73"/>
        <end position="264"/>
    </location>
</feature>
<evidence type="ECO:0000256" key="1">
    <source>
        <dbReference type="ARBA" id="ARBA00004651"/>
    </source>
</evidence>
<dbReference type="KEGG" id="kpf:IX53_06525"/>
<dbReference type="Proteomes" id="UP000035159">
    <property type="component" value="Chromosome"/>
</dbReference>
<evidence type="ECO:0000256" key="5">
    <source>
        <dbReference type="ARBA" id="ARBA00022989"/>
    </source>
</evidence>
<feature type="transmembrane region" description="Helical" evidence="7">
    <location>
        <begin position="12"/>
        <end position="37"/>
    </location>
</feature>
<dbReference type="Gene3D" id="1.10.3720.10">
    <property type="entry name" value="MetI-like"/>
    <property type="match status" value="1"/>
</dbReference>
<sequence length="279" mass="31309">MTRSGRQRLNTILIEIVLILVSFIFIMPLILAVTMSLQPPESVFSFPPKFFPTSFHWQNYVEAFHTVPFGRLLLNSAIVAAMITAGKIITGTLAGYAFANFKFFGKNFSFAFLFATLFLPAETVMIVPLFSLMKQFGWVNTYWALTIPFMASATNTFLLRQHFLTIPSSLEDSARIDGAGPMTYFIKILLPLSKAVIGGAVIINFVYSWNMYLWPLIITMEDKMKTVQIGVKMLIDAESANNWGIIMAGTLIAVLPTLIVFFTLQDLFVRSLVRSGIKE</sequence>
<evidence type="ECO:0000256" key="4">
    <source>
        <dbReference type="ARBA" id="ARBA00022692"/>
    </source>
</evidence>
<comment type="subcellular location">
    <subcellularLocation>
        <location evidence="1 7">Cell membrane</location>
        <topology evidence="1 7">Multi-pass membrane protein</topology>
    </subcellularLocation>
</comment>
<evidence type="ECO:0000256" key="7">
    <source>
        <dbReference type="RuleBase" id="RU363032"/>
    </source>
</evidence>
<protein>
    <submittedName>
        <fullName evidence="9">Glycerol-3-phosphate ABC transporter permease</fullName>
    </submittedName>
</protein>
<keyword evidence="10" id="KW-1185">Reference proteome</keyword>
<dbReference type="InterPro" id="IPR000515">
    <property type="entry name" value="MetI-like"/>
</dbReference>
<evidence type="ECO:0000313" key="9">
    <source>
        <dbReference type="EMBL" id="AKI97527.1"/>
    </source>
</evidence>
<feature type="transmembrane region" description="Helical" evidence="7">
    <location>
        <begin position="142"/>
        <end position="163"/>
    </location>
</feature>